<name>A0ABR5A6Z0_9BACL</name>
<protein>
    <submittedName>
        <fullName evidence="1">Uncharacterized protein</fullName>
    </submittedName>
</protein>
<evidence type="ECO:0000313" key="1">
    <source>
        <dbReference type="EMBL" id="KIL36682.1"/>
    </source>
</evidence>
<comment type="caution">
    <text evidence="1">The sequence shown here is derived from an EMBL/GenBank/DDBJ whole genome shotgun (WGS) entry which is preliminary data.</text>
</comment>
<proteinExistence type="predicted"/>
<evidence type="ECO:0000313" key="2">
    <source>
        <dbReference type="Proteomes" id="UP000054526"/>
    </source>
</evidence>
<keyword evidence="2" id="KW-1185">Reference proteome</keyword>
<gene>
    <name evidence="1" type="ORF">SD71_06680</name>
</gene>
<sequence length="83" mass="9807">MAEVCNADIAPEKTQSFIGQLKKATQEQLASFEKIVNGEITRKQTVWDRRLNEMIVVQQTLGEIRLSMARMRQWRIDRRKQFI</sequence>
<accession>A0ABR5A6Z0</accession>
<organism evidence="1 2">
    <name type="scientific">Cohnella kolymensis</name>
    <dbReference type="NCBI Taxonomy" id="1590652"/>
    <lineage>
        <taxon>Bacteria</taxon>
        <taxon>Bacillati</taxon>
        <taxon>Bacillota</taxon>
        <taxon>Bacilli</taxon>
        <taxon>Bacillales</taxon>
        <taxon>Paenibacillaceae</taxon>
        <taxon>Cohnella</taxon>
    </lineage>
</organism>
<dbReference type="RefSeq" id="WP_041061264.1">
    <property type="nucleotide sequence ID" value="NZ_JXAL01000006.1"/>
</dbReference>
<dbReference type="EMBL" id="JXAL01000006">
    <property type="protein sequence ID" value="KIL36682.1"/>
    <property type="molecule type" value="Genomic_DNA"/>
</dbReference>
<reference evidence="1 2" key="1">
    <citation type="submission" date="2014-12" db="EMBL/GenBank/DDBJ databases">
        <title>Draft genome sequence of Cohnella kolymensis strain B-2846.</title>
        <authorList>
            <person name="Karlyshev A.V."/>
            <person name="Kudryashova E.B."/>
        </authorList>
    </citation>
    <scope>NUCLEOTIDE SEQUENCE [LARGE SCALE GENOMIC DNA]</scope>
    <source>
        <strain evidence="1 2">VKM B-2846</strain>
    </source>
</reference>
<dbReference type="Proteomes" id="UP000054526">
    <property type="component" value="Unassembled WGS sequence"/>
</dbReference>